<feature type="domain" description="PepSY" evidence="2">
    <location>
        <begin position="378"/>
        <end position="438"/>
    </location>
</feature>
<dbReference type="Pfam" id="PF03413">
    <property type="entry name" value="PepSY"/>
    <property type="match status" value="1"/>
</dbReference>
<evidence type="ECO:0000313" key="5">
    <source>
        <dbReference type="EMBL" id="SHK29007.1"/>
    </source>
</evidence>
<keyword evidence="1" id="KW-0472">Membrane</keyword>
<evidence type="ECO:0000259" key="4">
    <source>
        <dbReference type="Pfam" id="PF20769"/>
    </source>
</evidence>
<dbReference type="GO" id="GO:0009847">
    <property type="term" value="P:spore germination"/>
    <property type="evidence" value="ECO:0007669"/>
    <property type="project" value="InterPro"/>
</dbReference>
<reference evidence="5 6" key="1">
    <citation type="submission" date="2016-11" db="EMBL/GenBank/DDBJ databases">
        <authorList>
            <person name="Jaros S."/>
            <person name="Januszkiewicz K."/>
            <person name="Wedrychowicz H."/>
        </authorList>
    </citation>
    <scope>NUCLEOTIDE SEQUENCE [LARGE SCALE GENOMIC DNA]</scope>
    <source>
        <strain evidence="5 6">DSM 14501</strain>
    </source>
</reference>
<evidence type="ECO:0000259" key="2">
    <source>
        <dbReference type="Pfam" id="PF03413"/>
    </source>
</evidence>
<protein>
    <submittedName>
        <fullName evidence="5">Germination protein YpeB</fullName>
    </submittedName>
</protein>
<dbReference type="STRING" id="1121266.SAMN02745883_01741"/>
<organism evidence="5 6">
    <name type="scientific">Caminicella sporogenes DSM 14501</name>
    <dbReference type="NCBI Taxonomy" id="1121266"/>
    <lineage>
        <taxon>Bacteria</taxon>
        <taxon>Bacillati</taxon>
        <taxon>Bacillota</taxon>
        <taxon>Clostridia</taxon>
        <taxon>Peptostreptococcales</taxon>
        <taxon>Caminicellaceae</taxon>
        <taxon>Caminicella</taxon>
    </lineage>
</organism>
<dbReference type="InterPro" id="IPR025711">
    <property type="entry name" value="PepSY"/>
</dbReference>
<keyword evidence="1" id="KW-0812">Transmembrane</keyword>
<dbReference type="InterPro" id="IPR048402">
    <property type="entry name" value="YpeB_N"/>
</dbReference>
<feature type="domain" description="Sporulation protein YpeB N-terminal" evidence="4">
    <location>
        <begin position="29"/>
        <end position="158"/>
    </location>
</feature>
<dbReference type="EMBL" id="FRAJ01000013">
    <property type="protein sequence ID" value="SHK29007.1"/>
    <property type="molecule type" value="Genomic_DNA"/>
</dbReference>
<accession>A0A1M6R9M4</accession>
<sequence length="451" mass="52321">MKNIFIGMFISTLIILILTFGWGYEQYQERNSYSIYIENQFQRMFYDLLGEVENIQSDLAKVMITGTPNQNVMIFTDLMYKAYNAQERLTQLPIKHKDVSKTQKFLSQVGDFSMAMARKCSRGITLTQDDMEIIEKLHNYSNYLSQSLIKIQNEFSNEKGLKISELIKKSKRKFDKMNENMINTSLVNVEERMQKYPELIYDGPFSEHIWKIKAKLKGKEINKEEAEKIALNVLSSRKKYFANIIGETENTKLPAYIIELRENNKRESSITMAITKKGGKLLWLLDTLPVGDEKISNKEAIKIAKNFLDRIGFKNMEATYSEEYDGQLVINFAYKDGNVLVYSDLIKVKVSMDDGSIKGFEAEGYLINHYKRNIPKPKITEKEAKNILSINSQIKKSRLVIIPTEGSKEILCYEFLVNYKKDSFLIYINAENGEEEKILQLIIKEHGILMM</sequence>
<dbReference type="NCBIfam" id="TIGR02889">
    <property type="entry name" value="spore_YpeB"/>
    <property type="match status" value="1"/>
</dbReference>
<dbReference type="Proteomes" id="UP000184082">
    <property type="component" value="Unassembled WGS sequence"/>
</dbReference>
<dbReference type="Pfam" id="PF14620">
    <property type="entry name" value="YPEB_PepSY1-2"/>
    <property type="match status" value="1"/>
</dbReference>
<evidence type="ECO:0000256" key="1">
    <source>
        <dbReference type="SAM" id="Phobius"/>
    </source>
</evidence>
<keyword evidence="6" id="KW-1185">Reference proteome</keyword>
<keyword evidence="1" id="KW-1133">Transmembrane helix</keyword>
<feature type="transmembrane region" description="Helical" evidence="1">
    <location>
        <begin position="5"/>
        <end position="24"/>
    </location>
</feature>
<proteinExistence type="predicted"/>
<dbReference type="InterPro" id="IPR014239">
    <property type="entry name" value="YpeB_PepSY1-2"/>
</dbReference>
<dbReference type="RefSeq" id="WP_072967636.1">
    <property type="nucleotide sequence ID" value="NZ_FRAJ01000013.1"/>
</dbReference>
<evidence type="ECO:0000259" key="3">
    <source>
        <dbReference type="Pfam" id="PF14620"/>
    </source>
</evidence>
<feature type="domain" description="Sporulation protein YpeB PepSY1 and PepSY2" evidence="3">
    <location>
        <begin position="182"/>
        <end position="375"/>
    </location>
</feature>
<name>A0A1M6R9M4_9FIRM</name>
<dbReference type="Pfam" id="PF20769">
    <property type="entry name" value="YPEB_N"/>
    <property type="match status" value="1"/>
</dbReference>
<gene>
    <name evidence="5" type="ORF">SAMN02745883_01741</name>
</gene>
<evidence type="ECO:0000313" key="6">
    <source>
        <dbReference type="Proteomes" id="UP000184082"/>
    </source>
</evidence>
<dbReference type="AlphaFoldDB" id="A0A1M6R9M4"/>